<dbReference type="AlphaFoldDB" id="F4GK73"/>
<dbReference type="eggNOG" id="COG1579">
    <property type="taxonomic scope" value="Bacteria"/>
</dbReference>
<dbReference type="Gene3D" id="1.10.287.1490">
    <property type="match status" value="1"/>
</dbReference>
<feature type="coiled-coil region" evidence="1">
    <location>
        <begin position="43"/>
        <end position="138"/>
    </location>
</feature>
<feature type="domain" description="C4-type zinc ribbon" evidence="2">
    <location>
        <begin position="198"/>
        <end position="230"/>
    </location>
</feature>
<dbReference type="Pfam" id="PF02591">
    <property type="entry name" value="Zn_ribbon_9"/>
    <property type="match status" value="1"/>
</dbReference>
<evidence type="ECO:0000259" key="2">
    <source>
        <dbReference type="Pfam" id="PF02591"/>
    </source>
</evidence>
<dbReference type="InterPro" id="IPR003743">
    <property type="entry name" value="Zf-RING_7"/>
</dbReference>
<dbReference type="STRING" id="760011.Spico_0617"/>
<keyword evidence="1" id="KW-0175">Coiled coil</keyword>
<protein>
    <recommendedName>
        <fullName evidence="2">C4-type zinc ribbon domain-containing protein</fullName>
    </recommendedName>
</protein>
<evidence type="ECO:0000313" key="4">
    <source>
        <dbReference type="Proteomes" id="UP000007939"/>
    </source>
</evidence>
<dbReference type="OrthoDB" id="9795058at2"/>
<evidence type="ECO:0000313" key="3">
    <source>
        <dbReference type="EMBL" id="AEC01845.1"/>
    </source>
</evidence>
<gene>
    <name evidence="3" type="ordered locus">Spico_0617</name>
</gene>
<reference evidence="4" key="1">
    <citation type="submission" date="2011-04" db="EMBL/GenBank/DDBJ databases">
        <title>The complete genome of Spirochaeta coccoides DSM 17374.</title>
        <authorList>
            <person name="Lucas S."/>
            <person name="Copeland A."/>
            <person name="Lapidus A."/>
            <person name="Bruce D."/>
            <person name="Goodwin L."/>
            <person name="Pitluck S."/>
            <person name="Peters L."/>
            <person name="Kyrpides N."/>
            <person name="Mavromatis K."/>
            <person name="Pagani I."/>
            <person name="Ivanova N."/>
            <person name="Ovchinnikova G."/>
            <person name="Lu M."/>
            <person name="Detter J.C."/>
            <person name="Tapia R."/>
            <person name="Han C."/>
            <person name="Land M."/>
            <person name="Hauser L."/>
            <person name="Markowitz V."/>
            <person name="Cheng J.-F."/>
            <person name="Hugenholtz P."/>
            <person name="Woyke T."/>
            <person name="Wu D."/>
            <person name="Spring S."/>
            <person name="Schroeder M."/>
            <person name="Brambilla E."/>
            <person name="Klenk H.-P."/>
            <person name="Eisen J.A."/>
        </authorList>
    </citation>
    <scope>NUCLEOTIDE SEQUENCE [LARGE SCALE GENOMIC DNA]</scope>
    <source>
        <strain evidence="4">ATCC BAA-1237 / DSM 17374 / SPN1</strain>
    </source>
</reference>
<keyword evidence="4" id="KW-1185">Reference proteome</keyword>
<dbReference type="KEGG" id="scc:Spico_0617"/>
<dbReference type="HOGENOM" id="CLU_073076_2_1_12"/>
<dbReference type="Proteomes" id="UP000007939">
    <property type="component" value="Chromosome"/>
</dbReference>
<organism evidence="3 4">
    <name type="scientific">Parasphaerochaeta coccoides (strain ATCC BAA-1237 / DSM 17374 / SPN1)</name>
    <name type="common">Sphaerochaeta coccoides</name>
    <dbReference type="NCBI Taxonomy" id="760011"/>
    <lineage>
        <taxon>Bacteria</taxon>
        <taxon>Pseudomonadati</taxon>
        <taxon>Spirochaetota</taxon>
        <taxon>Spirochaetia</taxon>
        <taxon>Spirochaetales</taxon>
        <taxon>Sphaerochaetaceae</taxon>
        <taxon>Parasphaerochaeta</taxon>
    </lineage>
</organism>
<evidence type="ECO:0000256" key="1">
    <source>
        <dbReference type="SAM" id="Coils"/>
    </source>
</evidence>
<accession>F4GK73</accession>
<dbReference type="RefSeq" id="WP_013739241.1">
    <property type="nucleotide sequence ID" value="NC_015436.1"/>
</dbReference>
<proteinExistence type="predicted"/>
<sequence>MQEKIEILRSLEGILAQKFTIEDEIKEIPQLLEAQQEVLNSINKKYLELYNNSEEAAEALKELNERLQQTITQRENLEKQLSVTSTLREYEATEKERKDTEANEQFLRKKLIAKEKDMAEHSRDLEDKESLMKAQQETVALATQDRDSRMSEKVSILDGLNAQRNELITTLDNDLVFKFERIIRNKDGKGIVPIHGLVCQGCHMTLPVQFVNTVRKNEEIEFCPYCSRILYYDEAYSDMKDKYLKRPDTLVIEEGGLADFASDEGFEEFN</sequence>
<name>F4GK73_PARC1</name>
<reference evidence="3 4" key="2">
    <citation type="journal article" date="2012" name="Stand. Genomic Sci.">
        <title>Complete genome sequence of the termite hindgut bacterium Spirochaeta coccoides type strain (SPN1(T)), reclassification in the genus Sphaerochaeta as Sphaerochaeta coccoides comb. nov. and emendations of the family Spirochaetaceae and the genus Sphaerochaeta.</title>
        <authorList>
            <person name="Abt B."/>
            <person name="Han C."/>
            <person name="Scheuner C."/>
            <person name="Lu M."/>
            <person name="Lapidus A."/>
            <person name="Nolan M."/>
            <person name="Lucas S."/>
            <person name="Hammon N."/>
            <person name="Deshpande S."/>
            <person name="Cheng J.F."/>
            <person name="Tapia R."/>
            <person name="Goodwin L.A."/>
            <person name="Pitluck S."/>
            <person name="Liolios K."/>
            <person name="Pagani I."/>
            <person name="Ivanova N."/>
            <person name="Mavromatis K."/>
            <person name="Mikhailova N."/>
            <person name="Huntemann M."/>
            <person name="Pati A."/>
            <person name="Chen A."/>
            <person name="Palaniappan K."/>
            <person name="Land M."/>
            <person name="Hauser L."/>
            <person name="Brambilla E.M."/>
            <person name="Rohde M."/>
            <person name="Spring S."/>
            <person name="Gronow S."/>
            <person name="Goker M."/>
            <person name="Woyke T."/>
            <person name="Bristow J."/>
            <person name="Eisen J.A."/>
            <person name="Markowitz V."/>
            <person name="Hugenholtz P."/>
            <person name="Kyrpides N.C."/>
            <person name="Klenk H.P."/>
            <person name="Detter J.C."/>
        </authorList>
    </citation>
    <scope>NUCLEOTIDE SEQUENCE [LARGE SCALE GENOMIC DNA]</scope>
    <source>
        <strain evidence="4">ATCC BAA-1237 / DSM 17374 / SPN1</strain>
    </source>
</reference>
<dbReference type="EMBL" id="CP002659">
    <property type="protein sequence ID" value="AEC01845.1"/>
    <property type="molecule type" value="Genomic_DNA"/>
</dbReference>